<feature type="signal peptide" evidence="1">
    <location>
        <begin position="1"/>
        <end position="33"/>
    </location>
</feature>
<dbReference type="RefSeq" id="WP_005453827.1">
    <property type="nucleotide sequence ID" value="NZ_CM001440.1"/>
</dbReference>
<dbReference type="AlphaFoldDB" id="H5XJI2"/>
<dbReference type="EMBL" id="CM001440">
    <property type="protein sequence ID" value="EHR59732.1"/>
    <property type="molecule type" value="Genomic_DNA"/>
</dbReference>
<dbReference type="InterPro" id="IPR036514">
    <property type="entry name" value="SGNH_hydro_sf"/>
</dbReference>
<dbReference type="OrthoDB" id="3555021at2"/>
<dbReference type="CDD" id="cd00229">
    <property type="entry name" value="SGNH_hydrolase"/>
    <property type="match status" value="1"/>
</dbReference>
<name>H5XJI2_9PSEU</name>
<dbReference type="STRING" id="882082.SaccyDRAFT_0809"/>
<evidence type="ECO:0000259" key="2">
    <source>
        <dbReference type="Pfam" id="PF13472"/>
    </source>
</evidence>
<keyword evidence="4" id="KW-1185">Reference proteome</keyword>
<sequence length="261" mass="27664">MGRVGRRSRGVRRTARRTRGAGLVMLLTSVLTACVTPRATTASTDPTWCGDQSSIVILGDSHSTGYGLPDYPGGGSYAPTAAGWTSTVTRRASDEWGTITTVLAHNGAMAADFRPGGRWEETVSATEAVHDVQPALVIVALGANEFAADLPPTDFAEHYRSLVDELHHASPRTTVLLLVPPEMGARLVPDPVYPWEAYTAVVETVAADQGTELLDLGEYLPAGGTPEAEALYLPDAAHLTEAGHRVVHAAVWTLLTAWCGP</sequence>
<reference evidence="3 4" key="1">
    <citation type="submission" date="2011-11" db="EMBL/GenBank/DDBJ databases">
        <title>The Noncontiguous Finished sequence of Saccharomonospora cyanea NA-134.</title>
        <authorList>
            <consortium name="US DOE Joint Genome Institute"/>
            <person name="Lucas S."/>
            <person name="Han J."/>
            <person name="Lapidus A."/>
            <person name="Cheng J.-F."/>
            <person name="Goodwin L."/>
            <person name="Pitluck S."/>
            <person name="Peters L."/>
            <person name="Ovchinnikova G."/>
            <person name="Lu M."/>
            <person name="Detter J.C."/>
            <person name="Han C."/>
            <person name="Tapia R."/>
            <person name="Land M."/>
            <person name="Hauser L."/>
            <person name="Kyrpides N."/>
            <person name="Ivanova N."/>
            <person name="Pagani I."/>
            <person name="Brambilla E.-M."/>
            <person name="Klenk H.-P."/>
            <person name="Woyke T."/>
        </authorList>
    </citation>
    <scope>NUCLEOTIDE SEQUENCE [LARGE SCALE GENOMIC DNA]</scope>
    <source>
        <strain evidence="3 4">NA-134</strain>
    </source>
</reference>
<dbReference type="eggNOG" id="COG2755">
    <property type="taxonomic scope" value="Bacteria"/>
</dbReference>
<gene>
    <name evidence="3" type="ORF">SaccyDRAFT_0809</name>
</gene>
<evidence type="ECO:0000313" key="4">
    <source>
        <dbReference type="Proteomes" id="UP000002791"/>
    </source>
</evidence>
<dbReference type="InterPro" id="IPR013830">
    <property type="entry name" value="SGNH_hydro"/>
</dbReference>
<protein>
    <submittedName>
        <fullName evidence="3">Lysophospholipase L1-like esterase</fullName>
    </submittedName>
</protein>
<evidence type="ECO:0000313" key="3">
    <source>
        <dbReference type="EMBL" id="EHR59732.1"/>
    </source>
</evidence>
<dbReference type="Pfam" id="PF13472">
    <property type="entry name" value="Lipase_GDSL_2"/>
    <property type="match status" value="1"/>
</dbReference>
<accession>H5XJI2</accession>
<dbReference type="InterPro" id="IPR051532">
    <property type="entry name" value="Ester_Hydrolysis_Enzymes"/>
</dbReference>
<keyword evidence="1" id="KW-0732">Signal</keyword>
<evidence type="ECO:0000256" key="1">
    <source>
        <dbReference type="SAM" id="SignalP"/>
    </source>
</evidence>
<dbReference type="Proteomes" id="UP000002791">
    <property type="component" value="Chromosome"/>
</dbReference>
<dbReference type="PROSITE" id="PS51257">
    <property type="entry name" value="PROKAR_LIPOPROTEIN"/>
    <property type="match status" value="1"/>
</dbReference>
<feature type="domain" description="SGNH hydrolase-type esterase" evidence="2">
    <location>
        <begin position="57"/>
        <end position="246"/>
    </location>
</feature>
<dbReference type="HOGENOM" id="CLU_1106490_0_0_11"/>
<dbReference type="Gene3D" id="3.40.50.1110">
    <property type="entry name" value="SGNH hydrolase"/>
    <property type="match status" value="1"/>
</dbReference>
<organism evidence="3 4">
    <name type="scientific">Saccharomonospora cyanea NA-134</name>
    <dbReference type="NCBI Taxonomy" id="882082"/>
    <lineage>
        <taxon>Bacteria</taxon>
        <taxon>Bacillati</taxon>
        <taxon>Actinomycetota</taxon>
        <taxon>Actinomycetes</taxon>
        <taxon>Pseudonocardiales</taxon>
        <taxon>Pseudonocardiaceae</taxon>
        <taxon>Saccharomonospora</taxon>
    </lineage>
</organism>
<dbReference type="PANTHER" id="PTHR30383">
    <property type="entry name" value="THIOESTERASE 1/PROTEASE 1/LYSOPHOSPHOLIPASE L1"/>
    <property type="match status" value="1"/>
</dbReference>
<feature type="chain" id="PRO_5038345780" evidence="1">
    <location>
        <begin position="34"/>
        <end position="261"/>
    </location>
</feature>
<dbReference type="SUPFAM" id="SSF52266">
    <property type="entry name" value="SGNH hydrolase"/>
    <property type="match status" value="1"/>
</dbReference>
<proteinExistence type="predicted"/>